<gene>
    <name evidence="1" type="ORF">PS417_07935</name>
</gene>
<proteinExistence type="predicted"/>
<reference evidence="1 2" key="1">
    <citation type="submission" date="2014-05" db="EMBL/GenBank/DDBJ databases">
        <title>Pseudomonas simiae WCS417.</title>
        <authorList>
            <person name="Berendsen R.L."/>
        </authorList>
    </citation>
    <scope>NUCLEOTIDE SEQUENCE [LARGE SCALE GENOMIC DNA]</scope>
    <source>
        <strain evidence="1 2">WCS417</strain>
    </source>
</reference>
<organism evidence="1 2">
    <name type="scientific">Pseudomonas simiae</name>
    <dbReference type="NCBI Taxonomy" id="321846"/>
    <lineage>
        <taxon>Bacteria</taxon>
        <taxon>Pseudomonadati</taxon>
        <taxon>Pseudomonadota</taxon>
        <taxon>Gammaproteobacteria</taxon>
        <taxon>Pseudomonadales</taxon>
        <taxon>Pseudomonadaceae</taxon>
        <taxon>Pseudomonas</taxon>
    </lineage>
</organism>
<dbReference type="EMBL" id="CP007637">
    <property type="protein sequence ID" value="AIB35507.1"/>
    <property type="molecule type" value="Genomic_DNA"/>
</dbReference>
<sequence length="91" mass="10316">MSNINDVVVAEAPRDVVLFIVRNKPISYPMLDRLYSRNGWANISNNLELLKLIENMELEGVVEHVDGGIRKGPNWSAPAFMIENKYTLSDI</sequence>
<dbReference type="GeneID" id="45622241"/>
<dbReference type="RefSeq" id="WP_010212016.1">
    <property type="nucleotide sequence ID" value="NZ_CP005975.1"/>
</dbReference>
<accession>A0A1N7TZD2</accession>
<dbReference type="eggNOG" id="ENOG5032BNM">
    <property type="taxonomic scope" value="Bacteria"/>
</dbReference>
<protein>
    <submittedName>
        <fullName evidence="1">Uncharacterized protein</fullName>
    </submittedName>
</protein>
<dbReference type="AlphaFoldDB" id="A0A1N7TZD2"/>
<evidence type="ECO:0000313" key="2">
    <source>
        <dbReference type="Proteomes" id="UP000027308"/>
    </source>
</evidence>
<evidence type="ECO:0000313" key="1">
    <source>
        <dbReference type="EMBL" id="AIB35507.1"/>
    </source>
</evidence>
<dbReference type="OrthoDB" id="6922063at2"/>
<name>A0A1N7TZD2_9PSED</name>
<dbReference type="Proteomes" id="UP000027308">
    <property type="component" value="Chromosome"/>
</dbReference>